<sequence>MYMPKIEVNGTALTYLPDTLAAAGKVKNEVSNAAFNFTQGAHDRPWIGTAPGASAGCTNCAQQTLKFTRQIAIQPALSFTTYPFDEQHFQILFELGPDVNVFSCESLLRDDASWLAQLSRKKALNLMLPATNEYQLRDGSSSVTASHPRNANGQAIVGSCMLTFEVKRDASIVFLKVIIPTIIIVYVGLMSVFLSADDHSGDRAALLGVSILICMINLERDHGLGKLMYSTWFDVFNLLQLGIQIIALGEGLLEHKLIKWNREDEALMLQRVCSTD</sequence>
<gene>
    <name evidence="2" type="ORF">CBRE1094_LOCUS7511</name>
</gene>
<evidence type="ECO:0000256" key="1">
    <source>
        <dbReference type="SAM" id="Phobius"/>
    </source>
</evidence>
<proteinExistence type="predicted"/>
<evidence type="ECO:0008006" key="3">
    <source>
        <dbReference type="Google" id="ProtNLM"/>
    </source>
</evidence>
<reference evidence="2" key="1">
    <citation type="submission" date="2021-01" db="EMBL/GenBank/DDBJ databases">
        <authorList>
            <person name="Corre E."/>
            <person name="Pelletier E."/>
            <person name="Niang G."/>
            <person name="Scheremetjew M."/>
            <person name="Finn R."/>
            <person name="Kale V."/>
            <person name="Holt S."/>
            <person name="Cochrane G."/>
            <person name="Meng A."/>
            <person name="Brown T."/>
            <person name="Cohen L."/>
        </authorList>
    </citation>
    <scope>NUCLEOTIDE SEQUENCE</scope>
    <source>
        <strain evidence="2">UTEX LB 985</strain>
    </source>
</reference>
<dbReference type="EMBL" id="HBGU01013927">
    <property type="protein sequence ID" value="CAD9420462.1"/>
    <property type="molecule type" value="Transcribed_RNA"/>
</dbReference>
<accession>A0A7S2FXH4</accession>
<keyword evidence="1" id="KW-1133">Transmembrane helix</keyword>
<dbReference type="AlphaFoldDB" id="A0A7S2FXH4"/>
<keyword evidence="1" id="KW-0812">Transmembrane</keyword>
<organism evidence="2">
    <name type="scientific">Haptolina brevifila</name>
    <dbReference type="NCBI Taxonomy" id="156173"/>
    <lineage>
        <taxon>Eukaryota</taxon>
        <taxon>Haptista</taxon>
        <taxon>Haptophyta</taxon>
        <taxon>Prymnesiophyceae</taxon>
        <taxon>Prymnesiales</taxon>
        <taxon>Prymnesiaceae</taxon>
        <taxon>Haptolina</taxon>
    </lineage>
</organism>
<name>A0A7S2FXH4_9EUKA</name>
<protein>
    <recommendedName>
        <fullName evidence="3">Neurotransmitter-gated ion-channel ligand-binding domain-containing protein</fullName>
    </recommendedName>
</protein>
<keyword evidence="1" id="KW-0472">Membrane</keyword>
<feature type="transmembrane region" description="Helical" evidence="1">
    <location>
        <begin position="173"/>
        <end position="194"/>
    </location>
</feature>
<evidence type="ECO:0000313" key="2">
    <source>
        <dbReference type="EMBL" id="CAD9420462.1"/>
    </source>
</evidence>